<keyword evidence="4" id="KW-1185">Reference proteome</keyword>
<proteinExistence type="inferred from homology"/>
<dbReference type="STRING" id="1499967.U27_00738"/>
<feature type="domain" description="UspA" evidence="2">
    <location>
        <begin position="624"/>
        <end position="710"/>
    </location>
</feature>
<evidence type="ECO:0000313" key="4">
    <source>
        <dbReference type="Proteomes" id="UP000030661"/>
    </source>
</evidence>
<dbReference type="AlphaFoldDB" id="A0A081C8D5"/>
<dbReference type="eggNOG" id="COG1475">
    <property type="taxonomic scope" value="Bacteria"/>
</dbReference>
<dbReference type="Gene3D" id="3.40.50.12370">
    <property type="match status" value="1"/>
</dbReference>
<dbReference type="HOGENOM" id="CLU_388661_0_0_0"/>
<evidence type="ECO:0000313" key="3">
    <source>
        <dbReference type="EMBL" id="GAK60840.1"/>
    </source>
</evidence>
<name>A0A081C8D5_VECG1</name>
<dbReference type="PANTHER" id="PTHR43010">
    <property type="entry name" value="UNIVERSAL STRESS PROTEIN SLR1230"/>
    <property type="match status" value="1"/>
</dbReference>
<accession>A0A081C8D5</accession>
<dbReference type="EMBL" id="DF820475">
    <property type="protein sequence ID" value="GAK60840.1"/>
    <property type="molecule type" value="Genomic_DNA"/>
</dbReference>
<gene>
    <name evidence="3" type="ORF">U27_00738</name>
</gene>
<sequence>MQKYQYQSAIQDFRRARRRASLEQLLSYITGKSDDLLSYEEVRKQLKASGMSGKKLKEIPLDAIIGSVGRYRDFTRSFLPRSDSDQQRWASIQAIAKGMQGFPPIEVYQIGEVYFVLDGNHRVSVARQLGAKYIEAYVTEIQTRVPLTPDIQPNELSRKAEYAEFLVHTHLDELRPGCDLSMNIPGRYRLLEEQIEEHRYFMGIEQQREIPYNEAVMNWYDAIYLPMIQIIRKHEIVKKFPEYTLTDLYLWISEYRASMRQEGSNHLENALADIQTKFRMLPGFALDTTILDIEHVDFLEQTRIAELRPDADIRVTAPGKYQELSQHIKIHQYFMGVEQQRDIPYHEAVVHWYETVYLPIVAFIRKQEILQDFPNRTEADLYLWIAEYHAELEKRLGWRIQPEIAATDLAAHFSQIPERIFSRVSEKLLDALTPEEFEAGPPPGEWRKEILATRRNDRLFNSMLVPINGKEEGWRAVDQAIPLARHENGYLCGLHVVTSKELYDREAAHALQIEFARRCEAAGVQGALAIEFGEIALKICERARWTDLVILSLAHPPGLQPLDRLKSGFRTILHRCSRPVLAVPRVSAAIHRALLAYDGSRKADEALFVSAYIGNYLQIPIVVVTVKEHARRSSEILSLARGYLKRRNVEATFIEETGHIGEAILSAAAAYQCNLIIAGSYGYSPVLEVVLGSAIDEVLRRSQIPIFLCR</sequence>
<dbReference type="PANTHER" id="PTHR43010:SF1">
    <property type="entry name" value="USPA DOMAIN-CONTAINING PROTEIN"/>
    <property type="match status" value="1"/>
</dbReference>
<comment type="similarity">
    <text evidence="1">Belongs to the universal stress protein A family.</text>
</comment>
<dbReference type="InterPro" id="IPR006015">
    <property type="entry name" value="Universal_stress_UspA"/>
</dbReference>
<dbReference type="SUPFAM" id="SSF52402">
    <property type="entry name" value="Adenine nucleotide alpha hydrolases-like"/>
    <property type="match status" value="2"/>
</dbReference>
<dbReference type="eggNOG" id="COG0589">
    <property type="taxonomic scope" value="Bacteria"/>
</dbReference>
<dbReference type="Gene3D" id="3.90.1530.10">
    <property type="entry name" value="Conserved hypothetical protein from pyrococcus furiosus pfu- 392566-001, ParB domain"/>
    <property type="match status" value="1"/>
</dbReference>
<dbReference type="SUPFAM" id="SSF110849">
    <property type="entry name" value="ParB/Sulfiredoxin"/>
    <property type="match status" value="1"/>
</dbReference>
<protein>
    <submittedName>
        <fullName evidence="3">UspA domain protein</fullName>
    </submittedName>
</protein>
<dbReference type="Proteomes" id="UP000030661">
    <property type="component" value="Unassembled WGS sequence"/>
</dbReference>
<dbReference type="CDD" id="cd00293">
    <property type="entry name" value="USP-like"/>
    <property type="match status" value="2"/>
</dbReference>
<dbReference type="PRINTS" id="PR01438">
    <property type="entry name" value="UNVRSLSTRESS"/>
</dbReference>
<dbReference type="InterPro" id="IPR051688">
    <property type="entry name" value="USP_A"/>
</dbReference>
<evidence type="ECO:0000256" key="1">
    <source>
        <dbReference type="ARBA" id="ARBA00008791"/>
    </source>
</evidence>
<dbReference type="InterPro" id="IPR006016">
    <property type="entry name" value="UspA"/>
</dbReference>
<dbReference type="InterPro" id="IPR036086">
    <property type="entry name" value="ParB/Sulfiredoxin_sf"/>
</dbReference>
<dbReference type="Pfam" id="PF00582">
    <property type="entry name" value="Usp"/>
    <property type="match status" value="1"/>
</dbReference>
<organism evidence="3">
    <name type="scientific">Vecturithrix granuli</name>
    <dbReference type="NCBI Taxonomy" id="1499967"/>
    <lineage>
        <taxon>Bacteria</taxon>
        <taxon>Candidatus Moduliflexota</taxon>
        <taxon>Candidatus Vecturitrichia</taxon>
        <taxon>Candidatus Vecturitrichales</taxon>
        <taxon>Candidatus Vecturitrichaceae</taxon>
        <taxon>Candidatus Vecturithrix</taxon>
    </lineage>
</organism>
<reference evidence="3" key="1">
    <citation type="journal article" date="2015" name="PeerJ">
        <title>First genomic representation of candidate bacterial phylum KSB3 points to enhanced environmental sensing as a trigger of wastewater bulking.</title>
        <authorList>
            <person name="Sekiguchi Y."/>
            <person name="Ohashi A."/>
            <person name="Parks D.H."/>
            <person name="Yamauchi T."/>
            <person name="Tyson G.W."/>
            <person name="Hugenholtz P."/>
        </authorList>
    </citation>
    <scope>NUCLEOTIDE SEQUENCE [LARGE SCALE GENOMIC DNA]</scope>
</reference>
<evidence type="ECO:0000259" key="2">
    <source>
        <dbReference type="Pfam" id="PF00582"/>
    </source>
</evidence>